<gene>
    <name evidence="2" type="ORF">ACFQZP_02820</name>
</gene>
<organism evidence="2 3">
    <name type="scientific">Streptomyces lutosisoli</name>
    <dbReference type="NCBI Taxonomy" id="2665721"/>
    <lineage>
        <taxon>Bacteria</taxon>
        <taxon>Bacillati</taxon>
        <taxon>Actinomycetota</taxon>
        <taxon>Actinomycetes</taxon>
        <taxon>Kitasatosporales</taxon>
        <taxon>Streptomycetaceae</taxon>
        <taxon>Streptomyces</taxon>
    </lineage>
</organism>
<keyword evidence="3" id="KW-1185">Reference proteome</keyword>
<evidence type="ECO:0000313" key="2">
    <source>
        <dbReference type="EMBL" id="MFD0280618.1"/>
    </source>
</evidence>
<feature type="region of interest" description="Disordered" evidence="1">
    <location>
        <begin position="423"/>
        <end position="446"/>
    </location>
</feature>
<accession>A0ABW2V7U3</accession>
<feature type="compositionally biased region" description="Basic and acidic residues" evidence="1">
    <location>
        <begin position="428"/>
        <end position="446"/>
    </location>
</feature>
<comment type="caution">
    <text evidence="2">The sequence shown here is derived from an EMBL/GenBank/DDBJ whole genome shotgun (WGS) entry which is preliminary data.</text>
</comment>
<proteinExistence type="predicted"/>
<evidence type="ECO:0000256" key="1">
    <source>
        <dbReference type="SAM" id="MobiDB-lite"/>
    </source>
</evidence>
<dbReference type="RefSeq" id="WP_381252461.1">
    <property type="nucleotide sequence ID" value="NZ_JBHTBI010000008.1"/>
</dbReference>
<evidence type="ECO:0000313" key="3">
    <source>
        <dbReference type="Proteomes" id="UP001596957"/>
    </source>
</evidence>
<protein>
    <submittedName>
        <fullName evidence="2">Uncharacterized protein</fullName>
    </submittedName>
</protein>
<name>A0ABW2V7U3_9ACTN</name>
<reference evidence="3" key="1">
    <citation type="journal article" date="2019" name="Int. J. Syst. Evol. Microbiol.">
        <title>The Global Catalogue of Microorganisms (GCM) 10K type strain sequencing project: providing services to taxonomists for standard genome sequencing and annotation.</title>
        <authorList>
            <consortium name="The Broad Institute Genomics Platform"/>
            <consortium name="The Broad Institute Genome Sequencing Center for Infectious Disease"/>
            <person name="Wu L."/>
            <person name="Ma J."/>
        </authorList>
    </citation>
    <scope>NUCLEOTIDE SEQUENCE [LARGE SCALE GENOMIC DNA]</scope>
    <source>
        <strain evidence="3">CGMCC 4.7198</strain>
    </source>
</reference>
<sequence>MVAIIRTAVKEEQHLKSLWRQREDGSMPHWVTTQYQEHWNGTHVTLIITGAERGAPQVTYVARASKLRGRGDDLKKRIEVIKPYRLISPVPWAELEALVPQLSRRYLSRDGALPDGAGRHLLKALSQRASDVVPHLQALGAGNRPSPALTPTARLLMDERDATLTSVRMTDFDLDELVSWDQPHEDDDVPFVARLQTRNGPSHEDDLIAHDAQRFRDWLGPEDWLNRAAWTGFTQGEQRLVIYNANRKAAEETLGVDLIYYHESRDCFVMVQYKRMSKGSGASDWRYYPSSDNNLPDQLERMRAIDDECDKLRREIDDYRLCAKPSWFKLCQGDSLVPDARSLTPGIYLAREHFDQLYQRFQTPGNARSFGRKTIDRYLDNTEFTDLVAGGWLGTTGFGTQGVQRQLELSLSGSREVVFAAVTGPSPSKRERMQQRRERGTDRSSG</sequence>
<dbReference type="Proteomes" id="UP001596957">
    <property type="component" value="Unassembled WGS sequence"/>
</dbReference>
<dbReference type="EMBL" id="JBHTEC010000001">
    <property type="protein sequence ID" value="MFD0280618.1"/>
    <property type="molecule type" value="Genomic_DNA"/>
</dbReference>